<feature type="transmembrane region" description="Helical" evidence="5">
    <location>
        <begin position="26"/>
        <end position="45"/>
    </location>
</feature>
<dbReference type="EMBL" id="OU015568">
    <property type="protein sequence ID" value="CAG5077701.1"/>
    <property type="molecule type" value="Genomic_DNA"/>
</dbReference>
<dbReference type="InterPro" id="IPR036259">
    <property type="entry name" value="MFS_trans_sf"/>
</dbReference>
<protein>
    <submittedName>
        <fullName evidence="6">Oidioi.mRNA.OKI2018_I69.PAR.g8791.t1.cds</fullName>
    </submittedName>
</protein>
<keyword evidence="7" id="KW-1185">Reference proteome</keyword>
<feature type="transmembrane region" description="Helical" evidence="5">
    <location>
        <begin position="125"/>
        <end position="148"/>
    </location>
</feature>
<feature type="transmembrane region" description="Helical" evidence="5">
    <location>
        <begin position="51"/>
        <end position="70"/>
    </location>
</feature>
<evidence type="ECO:0000256" key="4">
    <source>
        <dbReference type="ARBA" id="ARBA00023136"/>
    </source>
</evidence>
<dbReference type="Proteomes" id="UP001158576">
    <property type="component" value="Chromosome PAR"/>
</dbReference>
<evidence type="ECO:0000256" key="3">
    <source>
        <dbReference type="ARBA" id="ARBA00022989"/>
    </source>
</evidence>
<name>A0ABN7RHK5_OIKDI</name>
<feature type="transmembrane region" description="Helical" evidence="5">
    <location>
        <begin position="82"/>
        <end position="105"/>
    </location>
</feature>
<organism evidence="6 7">
    <name type="scientific">Oikopleura dioica</name>
    <name type="common">Tunicate</name>
    <dbReference type="NCBI Taxonomy" id="34765"/>
    <lineage>
        <taxon>Eukaryota</taxon>
        <taxon>Metazoa</taxon>
        <taxon>Chordata</taxon>
        <taxon>Tunicata</taxon>
        <taxon>Appendicularia</taxon>
        <taxon>Copelata</taxon>
        <taxon>Oikopleuridae</taxon>
        <taxon>Oikopleura</taxon>
    </lineage>
</organism>
<comment type="subcellular location">
    <subcellularLocation>
        <location evidence="1">Membrane</location>
        <topology evidence="1">Multi-pass membrane protein</topology>
    </subcellularLocation>
</comment>
<evidence type="ECO:0000256" key="2">
    <source>
        <dbReference type="ARBA" id="ARBA00022692"/>
    </source>
</evidence>
<dbReference type="SUPFAM" id="SSF103473">
    <property type="entry name" value="MFS general substrate transporter"/>
    <property type="match status" value="1"/>
</dbReference>
<evidence type="ECO:0000256" key="1">
    <source>
        <dbReference type="ARBA" id="ARBA00004141"/>
    </source>
</evidence>
<keyword evidence="2 5" id="KW-0812">Transmembrane</keyword>
<evidence type="ECO:0000313" key="7">
    <source>
        <dbReference type="Proteomes" id="UP001158576"/>
    </source>
</evidence>
<evidence type="ECO:0000313" key="6">
    <source>
        <dbReference type="EMBL" id="CAG5077701.1"/>
    </source>
</evidence>
<reference evidence="6 7" key="1">
    <citation type="submission" date="2021-04" db="EMBL/GenBank/DDBJ databases">
        <authorList>
            <person name="Bliznina A."/>
        </authorList>
    </citation>
    <scope>NUCLEOTIDE SEQUENCE [LARGE SCALE GENOMIC DNA]</scope>
</reference>
<evidence type="ECO:0000256" key="5">
    <source>
        <dbReference type="SAM" id="Phobius"/>
    </source>
</evidence>
<dbReference type="InterPro" id="IPR050382">
    <property type="entry name" value="MFS_Na/Anion_cotransporter"/>
</dbReference>
<accession>A0ABN7RHK5</accession>
<dbReference type="PANTHER" id="PTHR11662:SF399">
    <property type="entry name" value="FI19708P1-RELATED"/>
    <property type="match status" value="1"/>
</dbReference>
<dbReference type="PANTHER" id="PTHR11662">
    <property type="entry name" value="SOLUTE CARRIER FAMILY 17"/>
    <property type="match status" value="1"/>
</dbReference>
<sequence>MVLMMLMSLLTDTMRRYLPTPTVRKIFFSVSSILTVLFMVGITFYPCWENFIFISIMICCFLCSAILTCACKPIANEMGGKYAAQIYAFSNSISQIAGIIAPILIGRMLSKGPIDQFETWINPGLSVIAITVLGMIGFQLATLTLLPFTSDTKEESKLLQENMKNIFVEQ</sequence>
<dbReference type="Gene3D" id="1.20.1250.20">
    <property type="entry name" value="MFS general substrate transporter like domains"/>
    <property type="match status" value="1"/>
</dbReference>
<proteinExistence type="predicted"/>
<gene>
    <name evidence="6" type="ORF">OKIOD_LOCUS349</name>
</gene>
<keyword evidence="4 5" id="KW-0472">Membrane</keyword>
<keyword evidence="3 5" id="KW-1133">Transmembrane helix</keyword>